<name>A0ABN0GY06_9FUSO</name>
<organism evidence="8 9">
    <name type="scientific">Fusobacterium hwasookii ChDC F128</name>
    <dbReference type="NCBI Taxonomy" id="1216362"/>
    <lineage>
        <taxon>Bacteria</taxon>
        <taxon>Fusobacteriati</taxon>
        <taxon>Fusobacteriota</taxon>
        <taxon>Fusobacteriia</taxon>
        <taxon>Fusobacteriales</taxon>
        <taxon>Fusobacteriaceae</taxon>
        <taxon>Fusobacterium</taxon>
    </lineage>
</organism>
<evidence type="ECO:0000313" key="9">
    <source>
        <dbReference type="Proteomes" id="UP000004829"/>
    </source>
</evidence>
<comment type="caution">
    <text evidence="8">The sequence shown here is derived from an EMBL/GenBank/DDBJ whole genome shotgun (WGS) entry which is preliminary data.</text>
</comment>
<dbReference type="RefSeq" id="WP_005919676.1">
    <property type="nucleotide sequence ID" value="NZ_ALVD01000011.1"/>
</dbReference>
<accession>A0ABN0GY06</accession>
<keyword evidence="3" id="KW-0998">Cell outer membrane</keyword>
<comment type="subcellular location">
    <subcellularLocation>
        <location evidence="1">Cell outer membrane</location>
    </subcellularLocation>
</comment>
<evidence type="ECO:0000256" key="5">
    <source>
        <dbReference type="SAM" id="MobiDB-lite"/>
    </source>
</evidence>
<feature type="chain" id="PRO_5046334055" description="OmpA-like domain-containing protein" evidence="6">
    <location>
        <begin position="26"/>
        <end position="190"/>
    </location>
</feature>
<dbReference type="InterPro" id="IPR006665">
    <property type="entry name" value="OmpA-like"/>
</dbReference>
<evidence type="ECO:0000256" key="1">
    <source>
        <dbReference type="ARBA" id="ARBA00004442"/>
    </source>
</evidence>
<dbReference type="PANTHER" id="PTHR30329:SF21">
    <property type="entry name" value="LIPOPROTEIN YIAD-RELATED"/>
    <property type="match status" value="1"/>
</dbReference>
<proteinExistence type="predicted"/>
<dbReference type="Gene3D" id="3.30.1330.60">
    <property type="entry name" value="OmpA-like domain"/>
    <property type="match status" value="1"/>
</dbReference>
<dbReference type="InterPro" id="IPR006664">
    <property type="entry name" value="OMP_bac"/>
</dbReference>
<evidence type="ECO:0000256" key="6">
    <source>
        <dbReference type="SAM" id="SignalP"/>
    </source>
</evidence>
<keyword evidence="9" id="KW-1185">Reference proteome</keyword>
<dbReference type="PROSITE" id="PS51123">
    <property type="entry name" value="OMPA_2"/>
    <property type="match status" value="1"/>
</dbReference>
<dbReference type="CDD" id="cd07185">
    <property type="entry name" value="OmpA_C-like"/>
    <property type="match status" value="1"/>
</dbReference>
<dbReference type="Proteomes" id="UP000004829">
    <property type="component" value="Unassembled WGS sequence"/>
</dbReference>
<evidence type="ECO:0000256" key="2">
    <source>
        <dbReference type="ARBA" id="ARBA00023136"/>
    </source>
</evidence>
<dbReference type="SUPFAM" id="SSF103088">
    <property type="entry name" value="OmpA-like"/>
    <property type="match status" value="1"/>
</dbReference>
<dbReference type="Pfam" id="PF00691">
    <property type="entry name" value="OmpA"/>
    <property type="match status" value="1"/>
</dbReference>
<keyword evidence="6" id="KW-0732">Signal</keyword>
<keyword evidence="2 4" id="KW-0472">Membrane</keyword>
<feature type="domain" description="OmpA-like" evidence="7">
    <location>
        <begin position="55"/>
        <end position="172"/>
    </location>
</feature>
<gene>
    <name evidence="8" type="ORF">B437_10680</name>
</gene>
<dbReference type="EMBL" id="ALVD01000011">
    <property type="protein sequence ID" value="EJU06804.1"/>
    <property type="molecule type" value="Genomic_DNA"/>
</dbReference>
<evidence type="ECO:0000256" key="3">
    <source>
        <dbReference type="ARBA" id="ARBA00023237"/>
    </source>
</evidence>
<sequence length="190" mass="21341">MGKRKITTTIGIMLFLLVFSLPALAALTTTQMRENAIRINALELKNLDISTQVPKEMTIVLDERALNFDFDKSNVKAEYYDLLTNLKEFIEQNNYEVTIVGHTDSVGSNKYNFGLSRRRAESVKAKLIEFGLAEERIAGIEAMGEEQPIATNETKEGRAQNRRVEFKLVQRETAQEGTATPAVPAESENK</sequence>
<feature type="region of interest" description="Disordered" evidence="5">
    <location>
        <begin position="170"/>
        <end position="190"/>
    </location>
</feature>
<protein>
    <recommendedName>
        <fullName evidence="7">OmpA-like domain-containing protein</fullName>
    </recommendedName>
</protein>
<evidence type="ECO:0000313" key="8">
    <source>
        <dbReference type="EMBL" id="EJU06804.1"/>
    </source>
</evidence>
<reference evidence="9" key="1">
    <citation type="journal article" date="2012" name="J. Bacteriol.">
        <title>Draft Genome Sequence of Fusobacterium nucleatum ChDC F128, Isolated from a Periodontitis Lesion.</title>
        <authorList>
            <person name="Park S.N."/>
            <person name="Kong S.W."/>
            <person name="Kim H.S."/>
            <person name="Park M.S."/>
            <person name="Lee J.W."/>
            <person name="Cho E."/>
            <person name="Lim Y.K."/>
            <person name="Choi M.H."/>
            <person name="Chang Y.H."/>
            <person name="Shin J.H."/>
            <person name="Park H.S."/>
            <person name="Choi S.H."/>
            <person name="Kook J.K."/>
        </authorList>
    </citation>
    <scope>NUCLEOTIDE SEQUENCE [LARGE SCALE GENOMIC DNA]</scope>
    <source>
        <strain evidence="9">ChDC F128</strain>
    </source>
</reference>
<evidence type="ECO:0000256" key="4">
    <source>
        <dbReference type="PROSITE-ProRule" id="PRU00473"/>
    </source>
</evidence>
<evidence type="ECO:0000259" key="7">
    <source>
        <dbReference type="PROSITE" id="PS51123"/>
    </source>
</evidence>
<dbReference type="PRINTS" id="PR01021">
    <property type="entry name" value="OMPADOMAIN"/>
</dbReference>
<dbReference type="InterPro" id="IPR050330">
    <property type="entry name" value="Bact_OuterMem_StrucFunc"/>
</dbReference>
<feature type="signal peptide" evidence="6">
    <location>
        <begin position="1"/>
        <end position="25"/>
    </location>
</feature>
<dbReference type="PANTHER" id="PTHR30329">
    <property type="entry name" value="STATOR ELEMENT OF FLAGELLAR MOTOR COMPLEX"/>
    <property type="match status" value="1"/>
</dbReference>
<dbReference type="InterPro" id="IPR036737">
    <property type="entry name" value="OmpA-like_sf"/>
</dbReference>